<dbReference type="EMBL" id="UYYF01000313">
    <property type="protein sequence ID" value="VDM97640.1"/>
    <property type="molecule type" value="Genomic_DNA"/>
</dbReference>
<feature type="domain" description="Rege-1 UBA-like" evidence="2">
    <location>
        <begin position="59"/>
        <end position="95"/>
    </location>
</feature>
<dbReference type="OrthoDB" id="392925at2759"/>
<proteinExistence type="predicted"/>
<name>A0A0N5CP06_THECL</name>
<reference evidence="5" key="1">
    <citation type="submission" date="2017-02" db="UniProtKB">
        <authorList>
            <consortium name="WormBaseParasite"/>
        </authorList>
    </citation>
    <scope>IDENTIFICATION</scope>
</reference>
<protein>
    <submittedName>
        <fullName evidence="5">UBA_6 domain-containing protein</fullName>
    </submittedName>
</protein>
<reference evidence="3 4" key="2">
    <citation type="submission" date="2018-11" db="EMBL/GenBank/DDBJ databases">
        <authorList>
            <consortium name="Pathogen Informatics"/>
        </authorList>
    </citation>
    <scope>NUCLEOTIDE SEQUENCE [LARGE SCALE GENOMIC DNA]</scope>
</reference>
<evidence type="ECO:0000256" key="1">
    <source>
        <dbReference type="SAM" id="MobiDB-lite"/>
    </source>
</evidence>
<organism evidence="5">
    <name type="scientific">Thelazia callipaeda</name>
    <name type="common">Oriental eyeworm</name>
    <name type="synonym">Parasitic nematode</name>
    <dbReference type="NCBI Taxonomy" id="103827"/>
    <lineage>
        <taxon>Eukaryota</taxon>
        <taxon>Metazoa</taxon>
        <taxon>Ecdysozoa</taxon>
        <taxon>Nematoda</taxon>
        <taxon>Chromadorea</taxon>
        <taxon>Rhabditida</taxon>
        <taxon>Spirurina</taxon>
        <taxon>Spiruromorpha</taxon>
        <taxon>Thelazioidea</taxon>
        <taxon>Thelaziidae</taxon>
        <taxon>Thelazia</taxon>
    </lineage>
</organism>
<evidence type="ECO:0000313" key="3">
    <source>
        <dbReference type="EMBL" id="VDM97640.1"/>
    </source>
</evidence>
<dbReference type="OMA" id="ESTHKNQ"/>
<dbReference type="AlphaFoldDB" id="A0A0N5CP06"/>
<sequence length="139" mass="15604">MERHDSSYSSCSEESSHSSMSRESSCSTTKSVIQSSTIDSESTHKNQSEMDEFLRRNTDFATRLGFSVEQLKIVLEKLGTNAGQDEILTELIKFGRGFSRSRITASNQTNVILPVQFRSIVIDGSNIAMTFVHLRIFTQ</sequence>
<feature type="region of interest" description="Disordered" evidence="1">
    <location>
        <begin position="1"/>
        <end position="50"/>
    </location>
</feature>
<feature type="compositionally biased region" description="Polar residues" evidence="1">
    <location>
        <begin position="28"/>
        <end position="40"/>
    </location>
</feature>
<dbReference type="Pfam" id="PF18039">
    <property type="entry name" value="UBA_6"/>
    <property type="match status" value="1"/>
</dbReference>
<evidence type="ECO:0000313" key="4">
    <source>
        <dbReference type="Proteomes" id="UP000276776"/>
    </source>
</evidence>
<feature type="compositionally biased region" description="Basic and acidic residues" evidence="1">
    <location>
        <begin position="41"/>
        <end position="50"/>
    </location>
</feature>
<gene>
    <name evidence="3" type="ORF">TCLT_LOCUS1936</name>
</gene>
<accession>A0A0N5CP06</accession>
<dbReference type="STRING" id="103827.A0A0N5CP06"/>
<dbReference type="Proteomes" id="UP000276776">
    <property type="component" value="Unassembled WGS sequence"/>
</dbReference>
<dbReference type="WBParaSite" id="TCLT_0000193501-mRNA-1">
    <property type="protein sequence ID" value="TCLT_0000193501-mRNA-1"/>
    <property type="gene ID" value="TCLT_0000193501"/>
</dbReference>
<keyword evidence="4" id="KW-1185">Reference proteome</keyword>
<dbReference type="InterPro" id="IPR040546">
    <property type="entry name" value="Rege-1_UBA-like"/>
</dbReference>
<evidence type="ECO:0000259" key="2">
    <source>
        <dbReference type="Pfam" id="PF18039"/>
    </source>
</evidence>
<feature type="compositionally biased region" description="Low complexity" evidence="1">
    <location>
        <begin position="7"/>
        <end position="27"/>
    </location>
</feature>
<evidence type="ECO:0000313" key="5">
    <source>
        <dbReference type="WBParaSite" id="TCLT_0000193501-mRNA-1"/>
    </source>
</evidence>